<dbReference type="GO" id="GO:0071731">
    <property type="term" value="P:response to nitric oxide"/>
    <property type="evidence" value="ECO:0007669"/>
    <property type="project" value="TreeGrafter"/>
</dbReference>
<dbReference type="PANTHER" id="PTHR31650:SF1">
    <property type="entry name" value="WAX ESTER SYNTHASE_DIACYLGLYCEROL ACYLTRANSFERASE 4-RELATED"/>
    <property type="match status" value="1"/>
</dbReference>
<comment type="similarity">
    <text evidence="3">Belongs to the long-chain O-acyltransferase family.</text>
</comment>
<name>A0A5S9MZG4_9GAMM</name>
<evidence type="ECO:0000256" key="3">
    <source>
        <dbReference type="ARBA" id="ARBA00009587"/>
    </source>
</evidence>
<comment type="pathway">
    <text evidence="1">Glycerolipid metabolism; triacylglycerol biosynthesis.</text>
</comment>
<dbReference type="OrthoDB" id="9810950at2"/>
<keyword evidence="15" id="KW-1185">Reference proteome</keyword>
<evidence type="ECO:0000256" key="5">
    <source>
        <dbReference type="ARBA" id="ARBA00022516"/>
    </source>
</evidence>
<evidence type="ECO:0000256" key="8">
    <source>
        <dbReference type="ARBA" id="ARBA00023098"/>
    </source>
</evidence>
<dbReference type="AlphaFoldDB" id="A0A5S9MZG4"/>
<organism evidence="13 15">
    <name type="scientific">Zhongshania aliphaticivorans</name>
    <dbReference type="NCBI Taxonomy" id="1470434"/>
    <lineage>
        <taxon>Bacteria</taxon>
        <taxon>Pseudomonadati</taxon>
        <taxon>Pseudomonadota</taxon>
        <taxon>Gammaproteobacteria</taxon>
        <taxon>Cellvibrionales</taxon>
        <taxon>Spongiibacteraceae</taxon>
        <taxon>Zhongshania</taxon>
    </lineage>
</organism>
<evidence type="ECO:0000313" key="14">
    <source>
        <dbReference type="EMBL" id="CAA0084572.1"/>
    </source>
</evidence>
<evidence type="ECO:0000256" key="7">
    <source>
        <dbReference type="ARBA" id="ARBA00022798"/>
    </source>
</evidence>
<dbReference type="NCBIfam" id="TIGR02946">
    <property type="entry name" value="acyl_WS_DGAT"/>
    <property type="match status" value="1"/>
</dbReference>
<dbReference type="GO" id="GO:0019432">
    <property type="term" value="P:triglyceride biosynthetic process"/>
    <property type="evidence" value="ECO:0007669"/>
    <property type="project" value="UniProtKB-UniPathway"/>
</dbReference>
<comment type="catalytic activity">
    <reaction evidence="10">
        <text>an acyl-CoA + a 1,2-diacyl-sn-glycerol = a triacyl-sn-glycerol + CoA</text>
        <dbReference type="Rhea" id="RHEA:10868"/>
        <dbReference type="ChEBI" id="CHEBI:17815"/>
        <dbReference type="ChEBI" id="CHEBI:57287"/>
        <dbReference type="ChEBI" id="CHEBI:58342"/>
        <dbReference type="ChEBI" id="CHEBI:64615"/>
        <dbReference type="EC" id="2.3.1.20"/>
    </reaction>
</comment>
<comment type="pathway">
    <text evidence="2">Lipid metabolism.</text>
</comment>
<dbReference type="GO" id="GO:0006071">
    <property type="term" value="P:glycerol metabolic process"/>
    <property type="evidence" value="ECO:0007669"/>
    <property type="project" value="UniProtKB-KW"/>
</dbReference>
<evidence type="ECO:0000256" key="2">
    <source>
        <dbReference type="ARBA" id="ARBA00005189"/>
    </source>
</evidence>
<dbReference type="GO" id="GO:0005886">
    <property type="term" value="C:plasma membrane"/>
    <property type="evidence" value="ECO:0007669"/>
    <property type="project" value="TreeGrafter"/>
</dbReference>
<dbReference type="GO" id="GO:0001666">
    <property type="term" value="P:response to hypoxia"/>
    <property type="evidence" value="ECO:0007669"/>
    <property type="project" value="TreeGrafter"/>
</dbReference>
<feature type="domain" description="O-acyltransferase WSD1 C-terminal" evidence="12">
    <location>
        <begin position="313"/>
        <end position="467"/>
    </location>
</feature>
<dbReference type="Pfam" id="PF06974">
    <property type="entry name" value="WS_DGAT_C"/>
    <property type="match status" value="1"/>
</dbReference>
<feature type="domain" description="O-acyltransferase WSD1-like N-terminal" evidence="11">
    <location>
        <begin position="4"/>
        <end position="271"/>
    </location>
</feature>
<evidence type="ECO:0000259" key="11">
    <source>
        <dbReference type="Pfam" id="PF03007"/>
    </source>
</evidence>
<evidence type="ECO:0000313" key="13">
    <source>
        <dbReference type="EMBL" id="CAA0082107.1"/>
    </source>
</evidence>
<dbReference type="InterPro" id="IPR045034">
    <property type="entry name" value="O-acyltransferase_WSD1-like"/>
</dbReference>
<dbReference type="EMBL" id="CACSIK010000001">
    <property type="protein sequence ID" value="CAA0082107.1"/>
    <property type="molecule type" value="Genomic_DNA"/>
</dbReference>
<sequence length="475" mass="52222">MQQLSGQDAMFIHTESMGIPQHIGILSIYDQSTAPNGLVRFKQILQLLENRSHLSPIFNRRLRRVPLNLDQPYWEDVEHADIETHVHHIALPKPGDWRQLCILASRIHARPLDTNKPLWEMYVIEGLDSVRDLPKGCFAVMSKVHHAAMDGATGARFIPLLHDLSPNVSVVDDTPTKIVQKYNNGHMLSKALANNLKKPGQFFSLIGSAIPSWRRIQRGKKEQDFSTLEDKQKTIFQGKISPYRVCDAVPFPFEDIRAIKNTVAGATINDAMLCIVSGGLRKYLAAKNALPEKTLVSGCPIDVRSNNEQSSGGNMVGFMTVSLHSDINDPKERLKAIHDASMSSKAYADALGPRMAVDVTNVLPGGMLSLALRAASATGLTEAAVIFNTIVTNVPGPTQQLYFCGAKMVDGMNFGPLLPNVGLFQIVYSSVMDKVGTISISFTACRKMLPDPELYSACLQASFEELKAACLNNKT</sequence>
<dbReference type="PANTHER" id="PTHR31650">
    <property type="entry name" value="O-ACYLTRANSFERASE (WSD1-LIKE) FAMILY PROTEIN"/>
    <property type="match status" value="1"/>
</dbReference>
<accession>A0A5S9MZG4</accession>
<evidence type="ECO:0000256" key="9">
    <source>
        <dbReference type="ARBA" id="ARBA00023315"/>
    </source>
</evidence>
<evidence type="ECO:0000259" key="12">
    <source>
        <dbReference type="Pfam" id="PF06974"/>
    </source>
</evidence>
<dbReference type="Proteomes" id="UP000435877">
    <property type="component" value="Unassembled WGS sequence"/>
</dbReference>
<protein>
    <recommendedName>
        <fullName evidence="4">diacylglycerol O-acyltransferase</fullName>
        <ecNumber evidence="4">2.3.1.20</ecNumber>
    </recommendedName>
</protein>
<evidence type="ECO:0000256" key="1">
    <source>
        <dbReference type="ARBA" id="ARBA00004771"/>
    </source>
</evidence>
<evidence type="ECO:0000256" key="6">
    <source>
        <dbReference type="ARBA" id="ARBA00022679"/>
    </source>
</evidence>
<reference evidence="15 16" key="1">
    <citation type="submission" date="2019-11" db="EMBL/GenBank/DDBJ databases">
        <authorList>
            <person name="Holert J."/>
        </authorList>
    </citation>
    <scope>NUCLEOTIDE SEQUENCE [LARGE SCALE GENOMIC DNA]</scope>
    <source>
        <strain evidence="14">BC3_2A</strain>
        <strain evidence="13">SB11_1A</strain>
    </source>
</reference>
<dbReference type="GO" id="GO:0004144">
    <property type="term" value="F:diacylglycerol O-acyltransferase activity"/>
    <property type="evidence" value="ECO:0007669"/>
    <property type="project" value="UniProtKB-EC"/>
</dbReference>
<dbReference type="Pfam" id="PF03007">
    <property type="entry name" value="WS_DGAT_cat"/>
    <property type="match status" value="1"/>
</dbReference>
<keyword evidence="6 13" id="KW-0808">Transferase</keyword>
<gene>
    <name evidence="13" type="ORF">IHBHHGIJ_00382</name>
    <name evidence="14" type="ORF">KFEGEMFD_00768</name>
</gene>
<evidence type="ECO:0000256" key="4">
    <source>
        <dbReference type="ARBA" id="ARBA00013244"/>
    </source>
</evidence>
<dbReference type="InterPro" id="IPR009721">
    <property type="entry name" value="O-acyltransferase_WSD1_C"/>
</dbReference>
<dbReference type="EMBL" id="CACSIM010000001">
    <property type="protein sequence ID" value="CAA0084572.1"/>
    <property type="molecule type" value="Genomic_DNA"/>
</dbReference>
<dbReference type="InterPro" id="IPR004255">
    <property type="entry name" value="O-acyltransferase_WSD1_N"/>
</dbReference>
<keyword evidence="9 13" id="KW-0012">Acyltransferase</keyword>
<keyword evidence="8" id="KW-0443">Lipid metabolism</keyword>
<dbReference type="InterPro" id="IPR014292">
    <property type="entry name" value="Acyl_transf_WS/DGAT"/>
</dbReference>
<keyword evidence="7" id="KW-0319">Glycerol metabolism</keyword>
<dbReference type="GO" id="GO:0051701">
    <property type="term" value="P:biological process involved in interaction with host"/>
    <property type="evidence" value="ECO:0007669"/>
    <property type="project" value="TreeGrafter"/>
</dbReference>
<evidence type="ECO:0000313" key="16">
    <source>
        <dbReference type="Proteomes" id="UP000439591"/>
    </source>
</evidence>
<keyword evidence="5" id="KW-0444">Lipid biosynthesis</keyword>
<dbReference type="EC" id="2.3.1.20" evidence="4"/>
<evidence type="ECO:0000256" key="10">
    <source>
        <dbReference type="ARBA" id="ARBA00048109"/>
    </source>
</evidence>
<proteinExistence type="inferred from homology"/>
<evidence type="ECO:0000313" key="15">
    <source>
        <dbReference type="Proteomes" id="UP000435877"/>
    </source>
</evidence>
<dbReference type="UniPathway" id="UPA00282"/>
<dbReference type="Proteomes" id="UP000439591">
    <property type="component" value="Unassembled WGS sequence"/>
</dbReference>
<dbReference type="RefSeq" id="WP_159267083.1">
    <property type="nucleotide sequence ID" value="NZ_CACSIK010000001.1"/>
</dbReference>